<dbReference type="SMART" id="SM00387">
    <property type="entry name" value="HATPase_c"/>
    <property type="match status" value="1"/>
</dbReference>
<dbReference type="Pfam" id="PF00072">
    <property type="entry name" value="Response_reg"/>
    <property type="match status" value="1"/>
</dbReference>
<dbReference type="SUPFAM" id="SSF55874">
    <property type="entry name" value="ATPase domain of HSP90 chaperone/DNA topoisomerase II/histidine kinase"/>
    <property type="match status" value="1"/>
</dbReference>
<accession>A0A4Q7Z6D3</accession>
<dbReference type="SMART" id="SM00448">
    <property type="entry name" value="REC"/>
    <property type="match status" value="1"/>
</dbReference>
<dbReference type="AlphaFoldDB" id="A0A4Q7Z6D3"/>
<dbReference type="InterPro" id="IPR003594">
    <property type="entry name" value="HATPase_dom"/>
</dbReference>
<feature type="domain" description="Histidine kinase" evidence="8">
    <location>
        <begin position="211"/>
        <end position="429"/>
    </location>
</feature>
<dbReference type="Pfam" id="PF00512">
    <property type="entry name" value="HisKA"/>
    <property type="match status" value="1"/>
</dbReference>
<evidence type="ECO:0000313" key="11">
    <source>
        <dbReference type="Proteomes" id="UP000292423"/>
    </source>
</evidence>
<evidence type="ECO:0000256" key="1">
    <source>
        <dbReference type="ARBA" id="ARBA00000085"/>
    </source>
</evidence>
<name>A0A4Q7Z6D3_9GAMM</name>
<dbReference type="InterPro" id="IPR011006">
    <property type="entry name" value="CheY-like_superfamily"/>
</dbReference>
<dbReference type="Gene3D" id="3.40.50.2300">
    <property type="match status" value="1"/>
</dbReference>
<feature type="transmembrane region" description="Helical" evidence="7">
    <location>
        <begin position="73"/>
        <end position="94"/>
    </location>
</feature>
<keyword evidence="4" id="KW-0808">Transferase</keyword>
<dbReference type="PRINTS" id="PR00344">
    <property type="entry name" value="BCTRLSENSOR"/>
</dbReference>
<dbReference type="CDD" id="cd00156">
    <property type="entry name" value="REC"/>
    <property type="match status" value="1"/>
</dbReference>
<dbReference type="GO" id="GO:0009927">
    <property type="term" value="F:histidine phosphotransfer kinase activity"/>
    <property type="evidence" value="ECO:0007669"/>
    <property type="project" value="TreeGrafter"/>
</dbReference>
<keyword evidence="5" id="KW-0418">Kinase</keyword>
<dbReference type="SMART" id="SM00388">
    <property type="entry name" value="HisKA"/>
    <property type="match status" value="1"/>
</dbReference>
<reference evidence="10 11" key="1">
    <citation type="submission" date="2019-02" db="EMBL/GenBank/DDBJ databases">
        <title>Genomic Encyclopedia of Type Strains, Phase IV (KMG-IV): sequencing the most valuable type-strain genomes for metagenomic binning, comparative biology and taxonomic classification.</title>
        <authorList>
            <person name="Goeker M."/>
        </authorList>
    </citation>
    <scope>NUCLEOTIDE SEQUENCE [LARGE SCALE GENOMIC DNA]</scope>
    <source>
        <strain evidence="10 11">DSM 105135</strain>
    </source>
</reference>
<keyword evidence="7" id="KW-0812">Transmembrane</keyword>
<proteinExistence type="predicted"/>
<feature type="transmembrane region" description="Helical" evidence="7">
    <location>
        <begin position="106"/>
        <end position="137"/>
    </location>
</feature>
<evidence type="ECO:0000313" key="10">
    <source>
        <dbReference type="EMBL" id="RZU45209.1"/>
    </source>
</evidence>
<feature type="modified residue" description="4-aspartylphosphate" evidence="6">
    <location>
        <position position="502"/>
    </location>
</feature>
<evidence type="ECO:0000256" key="7">
    <source>
        <dbReference type="SAM" id="Phobius"/>
    </source>
</evidence>
<sequence length="571" mass="62770">MLALGARVSRPHLGIIIATMTLAVSLDKVSSPLLAGWYLFAILTSLGGFLFRRRFWRIDAEHPDPHRLRNGELQGFAYSAAVGLLWGVSGLLMTPGDDEHNLILTIIYLGVGAGAGSIAIFGLGHMLIGAILSSLLFVSRFPVVFPEHWQLLATLFLLYHFVIVRMALERRDVIAQNMRLREDKEALLEQQAIEVARTKQANQDKSAFLAAASHDLRQPVHAVMLLGHALRLRVRDGESGELVEKILEAGHALSEQFNNLMDLSRLEGGAYRLNFTRLGLEDFLQRLCATHRQAAAAHDIRLRLRIDDRLRRQALYSDTGLLGRILDNLLANAVKFSTAGGHILVTARIRRGHVILAVLDQGRGIPPDQQENVFKPYVQLDNPTRDRSRGIGLGLSIVQEAASLLGARICLHSEAGRGCRFELDLGELVLEPLDESRPIGFRPKPLPSPGNLTGKRLLLVEDDPMAAAALIAWAGNWGLTVEHHADPKTVPGSAEPDLILCDIRLPGHQDGIEHLTDWLAEWPGARGLLLSGELSPETHERAEQEGLILLSKPVNPDLLLQTLNGLLRAAA</sequence>
<dbReference type="SUPFAM" id="SSF47384">
    <property type="entry name" value="Homodimeric domain of signal transducing histidine kinase"/>
    <property type="match status" value="1"/>
</dbReference>
<protein>
    <recommendedName>
        <fullName evidence="2">histidine kinase</fullName>
        <ecNumber evidence="2">2.7.13.3</ecNumber>
    </recommendedName>
</protein>
<evidence type="ECO:0000259" key="8">
    <source>
        <dbReference type="PROSITE" id="PS50109"/>
    </source>
</evidence>
<evidence type="ECO:0000256" key="6">
    <source>
        <dbReference type="PROSITE-ProRule" id="PRU00169"/>
    </source>
</evidence>
<dbReference type="EMBL" id="SHKX01000012">
    <property type="protein sequence ID" value="RZU45209.1"/>
    <property type="molecule type" value="Genomic_DNA"/>
</dbReference>
<dbReference type="CDD" id="cd00082">
    <property type="entry name" value="HisKA"/>
    <property type="match status" value="1"/>
</dbReference>
<keyword evidence="7" id="KW-0472">Membrane</keyword>
<dbReference type="EC" id="2.7.13.3" evidence="2"/>
<dbReference type="InterPro" id="IPR036097">
    <property type="entry name" value="HisK_dim/P_sf"/>
</dbReference>
<dbReference type="InterPro" id="IPR036890">
    <property type="entry name" value="HATPase_C_sf"/>
</dbReference>
<dbReference type="PROSITE" id="PS50110">
    <property type="entry name" value="RESPONSE_REGULATORY"/>
    <property type="match status" value="1"/>
</dbReference>
<organism evidence="10 11">
    <name type="scientific">Fluviicoccus keumensis</name>
    <dbReference type="NCBI Taxonomy" id="1435465"/>
    <lineage>
        <taxon>Bacteria</taxon>
        <taxon>Pseudomonadati</taxon>
        <taxon>Pseudomonadota</taxon>
        <taxon>Gammaproteobacteria</taxon>
        <taxon>Moraxellales</taxon>
        <taxon>Moraxellaceae</taxon>
        <taxon>Fluviicoccus</taxon>
    </lineage>
</organism>
<feature type="transmembrane region" description="Helical" evidence="7">
    <location>
        <begin position="149"/>
        <end position="168"/>
    </location>
</feature>
<evidence type="ECO:0000256" key="5">
    <source>
        <dbReference type="ARBA" id="ARBA00022777"/>
    </source>
</evidence>
<keyword evidence="7" id="KW-1133">Transmembrane helix</keyword>
<dbReference type="PANTHER" id="PTHR43047">
    <property type="entry name" value="TWO-COMPONENT HISTIDINE PROTEIN KINASE"/>
    <property type="match status" value="1"/>
</dbReference>
<dbReference type="InterPro" id="IPR003661">
    <property type="entry name" value="HisK_dim/P_dom"/>
</dbReference>
<dbReference type="GO" id="GO:0005886">
    <property type="term" value="C:plasma membrane"/>
    <property type="evidence" value="ECO:0007669"/>
    <property type="project" value="TreeGrafter"/>
</dbReference>
<feature type="domain" description="Response regulatory" evidence="9">
    <location>
        <begin position="456"/>
        <end position="567"/>
    </location>
</feature>
<dbReference type="InterPro" id="IPR004358">
    <property type="entry name" value="Sig_transdc_His_kin-like_C"/>
</dbReference>
<dbReference type="Pfam" id="PF02518">
    <property type="entry name" value="HATPase_c"/>
    <property type="match status" value="1"/>
</dbReference>
<dbReference type="InterPro" id="IPR001789">
    <property type="entry name" value="Sig_transdc_resp-reg_receiver"/>
</dbReference>
<feature type="transmembrane region" description="Helical" evidence="7">
    <location>
        <begin position="35"/>
        <end position="52"/>
    </location>
</feature>
<evidence type="ECO:0000256" key="4">
    <source>
        <dbReference type="ARBA" id="ARBA00022679"/>
    </source>
</evidence>
<keyword evidence="11" id="KW-1185">Reference proteome</keyword>
<gene>
    <name evidence="10" type="ORF">EV700_2024</name>
</gene>
<dbReference type="Proteomes" id="UP000292423">
    <property type="component" value="Unassembled WGS sequence"/>
</dbReference>
<comment type="caution">
    <text evidence="10">The sequence shown here is derived from an EMBL/GenBank/DDBJ whole genome shotgun (WGS) entry which is preliminary data.</text>
</comment>
<evidence type="ECO:0000259" key="9">
    <source>
        <dbReference type="PROSITE" id="PS50110"/>
    </source>
</evidence>
<dbReference type="InterPro" id="IPR005467">
    <property type="entry name" value="His_kinase_dom"/>
</dbReference>
<comment type="catalytic activity">
    <reaction evidence="1">
        <text>ATP + protein L-histidine = ADP + protein N-phospho-L-histidine.</text>
        <dbReference type="EC" id="2.7.13.3"/>
    </reaction>
</comment>
<dbReference type="Gene3D" id="3.30.565.10">
    <property type="entry name" value="Histidine kinase-like ATPase, C-terminal domain"/>
    <property type="match status" value="1"/>
</dbReference>
<keyword evidence="3 6" id="KW-0597">Phosphoprotein</keyword>
<dbReference type="GO" id="GO:0000155">
    <property type="term" value="F:phosphorelay sensor kinase activity"/>
    <property type="evidence" value="ECO:0007669"/>
    <property type="project" value="InterPro"/>
</dbReference>
<dbReference type="PANTHER" id="PTHR43047:SF9">
    <property type="entry name" value="HISTIDINE KINASE"/>
    <property type="match status" value="1"/>
</dbReference>
<evidence type="ECO:0000256" key="2">
    <source>
        <dbReference type="ARBA" id="ARBA00012438"/>
    </source>
</evidence>
<dbReference type="Gene3D" id="1.10.287.130">
    <property type="match status" value="1"/>
</dbReference>
<dbReference type="PROSITE" id="PS50109">
    <property type="entry name" value="HIS_KIN"/>
    <property type="match status" value="1"/>
</dbReference>
<evidence type="ECO:0000256" key="3">
    <source>
        <dbReference type="ARBA" id="ARBA00022553"/>
    </source>
</evidence>
<dbReference type="SUPFAM" id="SSF52172">
    <property type="entry name" value="CheY-like"/>
    <property type="match status" value="1"/>
</dbReference>